<dbReference type="AlphaFoldDB" id="A0A850USH8"/>
<evidence type="ECO:0000256" key="2">
    <source>
        <dbReference type="ARBA" id="ARBA00023134"/>
    </source>
</evidence>
<dbReference type="GO" id="GO:0003924">
    <property type="term" value="F:GTPase activity"/>
    <property type="evidence" value="ECO:0007669"/>
    <property type="project" value="InterPro"/>
</dbReference>
<comment type="caution">
    <text evidence="4">The sequence shown here is derived from an EMBL/GenBank/DDBJ whole genome shotgun (WGS) entry which is preliminary data.</text>
</comment>
<keyword evidence="5" id="KW-1185">Reference proteome</keyword>
<sequence>MVIEGVVHRNRPIRVLREDIVIFEGELESLRRFKDDASEVRAGMECGIGVKSYNDVKVGDKIEVFEKVQVARSL</sequence>
<keyword evidence="2" id="KW-0342">GTP-binding</keyword>
<protein>
    <recommendedName>
        <fullName evidence="3">Translation initiation factor IF-2, chloroplastic</fullName>
    </recommendedName>
</protein>
<dbReference type="CDD" id="cd03692">
    <property type="entry name" value="mtIF2_IVc"/>
    <property type="match status" value="1"/>
</dbReference>
<dbReference type="SUPFAM" id="SSF50447">
    <property type="entry name" value="Translation proteins"/>
    <property type="match status" value="1"/>
</dbReference>
<dbReference type="PANTHER" id="PTHR43381:SF5">
    <property type="entry name" value="TR-TYPE G DOMAIN-CONTAINING PROTEIN"/>
    <property type="match status" value="1"/>
</dbReference>
<dbReference type="EMBL" id="WEIW01000557">
    <property type="protein sequence ID" value="NWH34399.1"/>
    <property type="molecule type" value="Genomic_DNA"/>
</dbReference>
<dbReference type="InterPro" id="IPR015760">
    <property type="entry name" value="TIF_IF2"/>
</dbReference>
<dbReference type="PROSITE" id="PS01176">
    <property type="entry name" value="IF2"/>
    <property type="match status" value="1"/>
</dbReference>
<keyword evidence="1" id="KW-0547">Nucleotide-binding</keyword>
<dbReference type="PANTHER" id="PTHR43381">
    <property type="entry name" value="TRANSLATION INITIATION FACTOR IF-2-RELATED"/>
    <property type="match status" value="1"/>
</dbReference>
<name>A0A850USH8_9CORV</name>
<proteinExistence type="predicted"/>
<dbReference type="Proteomes" id="UP000640999">
    <property type="component" value="Unassembled WGS sequence"/>
</dbReference>
<accession>A0A850USH8</accession>
<evidence type="ECO:0000256" key="1">
    <source>
        <dbReference type="ARBA" id="ARBA00022741"/>
    </source>
</evidence>
<dbReference type="InterPro" id="IPR000178">
    <property type="entry name" value="TF_IF2_bacterial-like"/>
</dbReference>
<dbReference type="FunFam" id="2.40.30.10:FF:000008">
    <property type="entry name" value="Translation initiation factor IF-2"/>
    <property type="match status" value="1"/>
</dbReference>
<dbReference type="OrthoDB" id="361630at2759"/>
<dbReference type="Gene3D" id="2.40.30.10">
    <property type="entry name" value="Translation factors"/>
    <property type="match status" value="1"/>
</dbReference>
<dbReference type="InterPro" id="IPR009000">
    <property type="entry name" value="Transl_B-barrel_sf"/>
</dbReference>
<evidence type="ECO:0000313" key="4">
    <source>
        <dbReference type="EMBL" id="NWH34399.1"/>
    </source>
</evidence>
<feature type="non-terminal residue" evidence="4">
    <location>
        <position position="1"/>
    </location>
</feature>
<reference evidence="4" key="1">
    <citation type="submission" date="2019-10" db="EMBL/GenBank/DDBJ databases">
        <title>Bird 10,000 Genomes (B10K) Project - Family phase.</title>
        <authorList>
            <person name="Zhang G."/>
        </authorList>
    </citation>
    <scope>NUCLEOTIDE SEQUENCE</scope>
    <source>
        <strain evidence="4">B10K-IZ-033-78</strain>
        <tissue evidence="4">Muscle</tissue>
    </source>
</reference>
<dbReference type="GO" id="GO:0003743">
    <property type="term" value="F:translation initiation factor activity"/>
    <property type="evidence" value="ECO:0007669"/>
    <property type="project" value="InterPro"/>
</dbReference>
<evidence type="ECO:0000313" key="5">
    <source>
        <dbReference type="Proteomes" id="UP000640999"/>
    </source>
</evidence>
<dbReference type="GO" id="GO:0005829">
    <property type="term" value="C:cytosol"/>
    <property type="evidence" value="ECO:0007669"/>
    <property type="project" value="TreeGrafter"/>
</dbReference>
<evidence type="ECO:0000256" key="3">
    <source>
        <dbReference type="ARBA" id="ARBA00044105"/>
    </source>
</evidence>
<gene>
    <name evidence="4" type="primary">Infb</name>
    <name evidence="4" type="ORF">CHLHAR_R15127</name>
</gene>
<organism evidence="4 5">
    <name type="scientific">Chloropsis hardwickii</name>
    <dbReference type="NCBI Taxonomy" id="667144"/>
    <lineage>
        <taxon>Eukaryota</taxon>
        <taxon>Metazoa</taxon>
        <taxon>Chordata</taxon>
        <taxon>Craniata</taxon>
        <taxon>Vertebrata</taxon>
        <taxon>Euteleostomi</taxon>
        <taxon>Archelosauria</taxon>
        <taxon>Archosauria</taxon>
        <taxon>Dinosauria</taxon>
        <taxon>Saurischia</taxon>
        <taxon>Theropoda</taxon>
        <taxon>Coelurosauria</taxon>
        <taxon>Aves</taxon>
        <taxon>Neognathae</taxon>
        <taxon>Neoaves</taxon>
        <taxon>Telluraves</taxon>
        <taxon>Australaves</taxon>
        <taxon>Passeriformes</taxon>
        <taxon>Corvoidea</taxon>
        <taxon>Irenidae</taxon>
        <taxon>Chloropsis</taxon>
    </lineage>
</organism>
<dbReference type="GO" id="GO:0005525">
    <property type="term" value="F:GTP binding"/>
    <property type="evidence" value="ECO:0007669"/>
    <property type="project" value="UniProtKB-KW"/>
</dbReference>
<feature type="non-terminal residue" evidence="4">
    <location>
        <position position="74"/>
    </location>
</feature>